<feature type="region of interest" description="Disordered" evidence="1">
    <location>
        <begin position="118"/>
        <end position="173"/>
    </location>
</feature>
<sequence length="407" mass="45205">PPSSSFAGLLRRSRFASYDPAIAQTYTAPPASARRGNYGLKRPIPMPYKDSYIAVNTFEHHAHFAEWNNAEEQVHLVKRVEEMGIHPRQLPSSSWDKGLGEARTQWLIDSEFAEYESAPASTPAAEVESPRRDNLDAYGKQGRGGYGAKRPPPKTSVPEPEPSNTQINVESMSPHQFQRYLDKIRSLGPEFRAYLFEQQRERLTTQLHELLLYIASQNSSQKLHRHFLSKHSASSHTSPTSHKIAGQPHRTGGLTYTHTSPLNSVLTTPPQPGTVLQIEPKSSARFSQTNYQNNAQDYVALLGGIIAKLPSRNSGIKVPIYNPEAEAAVTGSAPTNAGDPENSFASMRMTRLTLRNPPKVVGYAAHKMRPGEIVKGIKFDGECMTEVPWSQRNLGNPYRPGSYEYSA</sequence>
<dbReference type="PANTHER" id="PTHR28058">
    <property type="entry name" value="37S RIBOSOMAL PROTEIN MRP51, MITOCHONDRIAL"/>
    <property type="match status" value="1"/>
</dbReference>
<feature type="non-terminal residue" evidence="2">
    <location>
        <position position="407"/>
    </location>
</feature>
<keyword evidence="3" id="KW-1185">Reference proteome</keyword>
<reference evidence="2" key="1">
    <citation type="submission" date="2020-11" db="EMBL/GenBank/DDBJ databases">
        <authorList>
            <consortium name="DOE Joint Genome Institute"/>
            <person name="Ahrendt S."/>
            <person name="Riley R."/>
            <person name="Andreopoulos W."/>
            <person name="Labutti K."/>
            <person name="Pangilinan J."/>
            <person name="Ruiz-Duenas F.J."/>
            <person name="Barrasa J.M."/>
            <person name="Sanchez-Garcia M."/>
            <person name="Camarero S."/>
            <person name="Miyauchi S."/>
            <person name="Serrano A."/>
            <person name="Linde D."/>
            <person name="Babiker R."/>
            <person name="Drula E."/>
            <person name="Ayuso-Fernandez I."/>
            <person name="Pacheco R."/>
            <person name="Padilla G."/>
            <person name="Ferreira P."/>
            <person name="Barriuso J."/>
            <person name="Kellner H."/>
            <person name="Castanera R."/>
            <person name="Alfaro M."/>
            <person name="Ramirez L."/>
            <person name="Pisabarro A.G."/>
            <person name="Kuo A."/>
            <person name="Tritt A."/>
            <person name="Lipzen A."/>
            <person name="He G."/>
            <person name="Yan M."/>
            <person name="Ng V."/>
            <person name="Cullen D."/>
            <person name="Martin F."/>
            <person name="Rosso M.-N."/>
            <person name="Henrissat B."/>
            <person name="Hibbett D."/>
            <person name="Martinez A.T."/>
            <person name="Grigoriev I.V."/>
        </authorList>
    </citation>
    <scope>NUCLEOTIDE SEQUENCE</scope>
    <source>
        <strain evidence="2">MF-IS2</strain>
    </source>
</reference>
<evidence type="ECO:0000256" key="1">
    <source>
        <dbReference type="SAM" id="MobiDB-lite"/>
    </source>
</evidence>
<dbReference type="OrthoDB" id="2735536at2759"/>
<feature type="non-terminal residue" evidence="2">
    <location>
        <position position="1"/>
    </location>
</feature>
<name>A0A9P5XIN4_9AGAR</name>
<dbReference type="PANTHER" id="PTHR28058:SF1">
    <property type="entry name" value="SMALL RIBOSOMAL SUBUNIT PROTEIN BS1M"/>
    <property type="match status" value="1"/>
</dbReference>
<gene>
    <name evidence="2" type="ORF">P691DRAFT_629169</name>
</gene>
<dbReference type="Proteomes" id="UP000807342">
    <property type="component" value="Unassembled WGS sequence"/>
</dbReference>
<dbReference type="Pfam" id="PF11709">
    <property type="entry name" value="Mit_ribos_Mrp51"/>
    <property type="match status" value="1"/>
</dbReference>
<dbReference type="EMBL" id="MU151109">
    <property type="protein sequence ID" value="KAF9450245.1"/>
    <property type="molecule type" value="Genomic_DNA"/>
</dbReference>
<dbReference type="AlphaFoldDB" id="A0A9P5XIN4"/>
<comment type="caution">
    <text evidence="2">The sequence shown here is derived from an EMBL/GenBank/DDBJ whole genome shotgun (WGS) entry which is preliminary data.</text>
</comment>
<feature type="compositionally biased region" description="Polar residues" evidence="1">
    <location>
        <begin position="164"/>
        <end position="173"/>
    </location>
</feature>
<organism evidence="2 3">
    <name type="scientific">Macrolepiota fuliginosa MF-IS2</name>
    <dbReference type="NCBI Taxonomy" id="1400762"/>
    <lineage>
        <taxon>Eukaryota</taxon>
        <taxon>Fungi</taxon>
        <taxon>Dikarya</taxon>
        <taxon>Basidiomycota</taxon>
        <taxon>Agaricomycotina</taxon>
        <taxon>Agaricomycetes</taxon>
        <taxon>Agaricomycetidae</taxon>
        <taxon>Agaricales</taxon>
        <taxon>Agaricineae</taxon>
        <taxon>Agaricaceae</taxon>
        <taxon>Macrolepiota</taxon>
    </lineage>
</organism>
<proteinExistence type="predicted"/>
<accession>A0A9P5XIN4</accession>
<dbReference type="InterPro" id="IPR016712">
    <property type="entry name" value="Rbsml_bS1m-like"/>
</dbReference>
<protein>
    <submittedName>
        <fullName evidence="2">Uncharacterized protein</fullName>
    </submittedName>
</protein>
<evidence type="ECO:0000313" key="2">
    <source>
        <dbReference type="EMBL" id="KAF9450245.1"/>
    </source>
</evidence>
<evidence type="ECO:0000313" key="3">
    <source>
        <dbReference type="Proteomes" id="UP000807342"/>
    </source>
</evidence>